<dbReference type="PANTHER" id="PTHR34106">
    <property type="entry name" value="GLYCOSIDASE"/>
    <property type="match status" value="1"/>
</dbReference>
<dbReference type="Gene3D" id="2.115.10.20">
    <property type="entry name" value="Glycosyl hydrolase domain, family 43"/>
    <property type="match status" value="1"/>
</dbReference>
<sequence>MIQITKEGILLEKTTHDFESHAVLNPGVIREGNTVHLFYRAVKAGNHSTIGHCKLDGPHQIMSRDTKPVIFPEFEFESWGVEDPRICRIDDLYYLTYTAFDGDNALGALATSKDLETFEKHGPIVPLFSYEEFEVLATEEWEFGDRYLGYCNCAPFIKKNNRSNLIWDKDVLFFPERIDGKLHFLHRIKPDIQLVAINELSELTPAFWKSYLTRLKENTVLIPKHEHEISYIGAGAPPIETESGWLLIYHGVKCTFDGNIYSACAALLDLHNPKKEIARLPYPLFEPDQSWEVQGEVDNVCFPCGTAQFGDTLYIYYGAADKQIAYASVSLTELISELKLNTTKDETSN</sequence>
<evidence type="ECO:0000313" key="5">
    <source>
        <dbReference type="Proteomes" id="UP000316008"/>
    </source>
</evidence>
<evidence type="ECO:0000313" key="4">
    <source>
        <dbReference type="EMBL" id="TSJ42062.1"/>
    </source>
</evidence>
<dbReference type="PIRSF" id="PIRSF016202">
    <property type="entry name" value="PH1107"/>
    <property type="match status" value="1"/>
</dbReference>
<dbReference type="CDD" id="cd18614">
    <property type="entry name" value="GH130"/>
    <property type="match status" value="1"/>
</dbReference>
<keyword evidence="1" id="KW-0328">Glycosyltransferase</keyword>
<proteinExistence type="inferred from homology"/>
<dbReference type="InterPro" id="IPR023296">
    <property type="entry name" value="Glyco_hydro_beta-prop_sf"/>
</dbReference>
<dbReference type="RefSeq" id="WP_144333693.1">
    <property type="nucleotide sequence ID" value="NZ_VLPL01000006.1"/>
</dbReference>
<protein>
    <submittedName>
        <fullName evidence="4">Pesticidal protein Cry7Aa</fullName>
    </submittedName>
</protein>
<dbReference type="Pfam" id="PF04041">
    <property type="entry name" value="Glyco_hydro_130"/>
    <property type="match status" value="1"/>
</dbReference>
<evidence type="ECO:0000256" key="3">
    <source>
        <dbReference type="ARBA" id="ARBA00024356"/>
    </source>
</evidence>
<dbReference type="AlphaFoldDB" id="A0A556MQF6"/>
<keyword evidence="2" id="KW-0808">Transferase</keyword>
<name>A0A556MQF6_9FLAO</name>
<comment type="caution">
    <text evidence="4">The sequence shown here is derived from an EMBL/GenBank/DDBJ whole genome shotgun (WGS) entry which is preliminary data.</text>
</comment>
<keyword evidence="5" id="KW-1185">Reference proteome</keyword>
<reference evidence="4 5" key="1">
    <citation type="submission" date="2019-07" db="EMBL/GenBank/DDBJ databases">
        <authorList>
            <person name="Huq M.A."/>
        </authorList>
    </citation>
    <scope>NUCLEOTIDE SEQUENCE [LARGE SCALE GENOMIC DNA]</scope>
    <source>
        <strain evidence="4 5">MAH-3</strain>
    </source>
</reference>
<dbReference type="InterPro" id="IPR007184">
    <property type="entry name" value="Mannoside_phosphorylase"/>
</dbReference>
<dbReference type="SUPFAM" id="SSF75005">
    <property type="entry name" value="Arabinanase/levansucrase/invertase"/>
    <property type="match status" value="1"/>
</dbReference>
<dbReference type="OrthoDB" id="9775877at2"/>
<dbReference type="EMBL" id="VLPL01000006">
    <property type="protein sequence ID" value="TSJ42062.1"/>
    <property type="molecule type" value="Genomic_DNA"/>
</dbReference>
<dbReference type="Proteomes" id="UP000316008">
    <property type="component" value="Unassembled WGS sequence"/>
</dbReference>
<gene>
    <name evidence="4" type="ORF">FO442_13315</name>
</gene>
<dbReference type="PANTHER" id="PTHR34106:SF5">
    <property type="entry name" value="GLYCOSIDASE"/>
    <property type="match status" value="1"/>
</dbReference>
<accession>A0A556MQF6</accession>
<dbReference type="GO" id="GO:0016757">
    <property type="term" value="F:glycosyltransferase activity"/>
    <property type="evidence" value="ECO:0007669"/>
    <property type="project" value="UniProtKB-KW"/>
</dbReference>
<comment type="similarity">
    <text evidence="3">Belongs to the glycosyl hydrolase 130 family.</text>
</comment>
<evidence type="ECO:0000256" key="2">
    <source>
        <dbReference type="ARBA" id="ARBA00022679"/>
    </source>
</evidence>
<organism evidence="4 5">
    <name type="scientific">Fluviicola chungangensis</name>
    <dbReference type="NCBI Taxonomy" id="2597671"/>
    <lineage>
        <taxon>Bacteria</taxon>
        <taxon>Pseudomonadati</taxon>
        <taxon>Bacteroidota</taxon>
        <taxon>Flavobacteriia</taxon>
        <taxon>Flavobacteriales</taxon>
        <taxon>Crocinitomicaceae</taxon>
        <taxon>Fluviicola</taxon>
    </lineage>
</organism>
<evidence type="ECO:0000256" key="1">
    <source>
        <dbReference type="ARBA" id="ARBA00022676"/>
    </source>
</evidence>